<name>A0ACC0HRE5_9ERIC</name>
<evidence type="ECO:0000313" key="2">
    <source>
        <dbReference type="Proteomes" id="UP001060215"/>
    </source>
</evidence>
<evidence type="ECO:0000313" key="1">
    <source>
        <dbReference type="EMBL" id="KAI8015560.1"/>
    </source>
</evidence>
<comment type="caution">
    <text evidence="1">The sequence shown here is derived from an EMBL/GenBank/DDBJ whole genome shotgun (WGS) entry which is preliminary data.</text>
</comment>
<proteinExistence type="predicted"/>
<protein>
    <submittedName>
        <fullName evidence="1">Uncharacterized protein</fullName>
    </submittedName>
</protein>
<gene>
    <name evidence="1" type="ORF">LOK49_LG05G00942</name>
</gene>
<dbReference type="EMBL" id="CM045761">
    <property type="protein sequence ID" value="KAI8015560.1"/>
    <property type="molecule type" value="Genomic_DNA"/>
</dbReference>
<reference evidence="1 2" key="1">
    <citation type="journal article" date="2022" name="Plant J.">
        <title>Chromosome-level genome of Camellia lanceoleosa provides a valuable resource for understanding genome evolution and self-incompatibility.</title>
        <authorList>
            <person name="Gong W."/>
            <person name="Xiao S."/>
            <person name="Wang L."/>
            <person name="Liao Z."/>
            <person name="Chang Y."/>
            <person name="Mo W."/>
            <person name="Hu G."/>
            <person name="Li W."/>
            <person name="Zhao G."/>
            <person name="Zhu H."/>
            <person name="Hu X."/>
            <person name="Ji K."/>
            <person name="Xiang X."/>
            <person name="Song Q."/>
            <person name="Yuan D."/>
            <person name="Jin S."/>
            <person name="Zhang L."/>
        </authorList>
    </citation>
    <scope>NUCLEOTIDE SEQUENCE [LARGE SCALE GENOMIC DNA]</scope>
    <source>
        <strain evidence="1">SQ_2022a</strain>
    </source>
</reference>
<keyword evidence="2" id="KW-1185">Reference proteome</keyword>
<organism evidence="1 2">
    <name type="scientific">Camellia lanceoleosa</name>
    <dbReference type="NCBI Taxonomy" id="1840588"/>
    <lineage>
        <taxon>Eukaryota</taxon>
        <taxon>Viridiplantae</taxon>
        <taxon>Streptophyta</taxon>
        <taxon>Embryophyta</taxon>
        <taxon>Tracheophyta</taxon>
        <taxon>Spermatophyta</taxon>
        <taxon>Magnoliopsida</taxon>
        <taxon>eudicotyledons</taxon>
        <taxon>Gunneridae</taxon>
        <taxon>Pentapetalae</taxon>
        <taxon>asterids</taxon>
        <taxon>Ericales</taxon>
        <taxon>Theaceae</taxon>
        <taxon>Camellia</taxon>
    </lineage>
</organism>
<sequence length="123" mass="14159">MFLEVRIGLIQKRKKYTEKLDSLLDQIKRVGYVAFTDSIPLDLDNNAKEKVLHRHSKRIAISFALINMPVGEPITVKKNLTVCVDCHPAIKFTSKVVGRKIIVRDNSRCHHFEDGLCFCGDYW</sequence>
<dbReference type="Proteomes" id="UP001060215">
    <property type="component" value="Chromosome 4"/>
</dbReference>
<accession>A0ACC0HRE5</accession>